<dbReference type="EMBL" id="CAXITT010000057">
    <property type="protein sequence ID" value="CAL1529882.1"/>
    <property type="molecule type" value="Genomic_DNA"/>
</dbReference>
<organism evidence="3 4">
    <name type="scientific">Lymnaea stagnalis</name>
    <name type="common">Great pond snail</name>
    <name type="synonym">Helix stagnalis</name>
    <dbReference type="NCBI Taxonomy" id="6523"/>
    <lineage>
        <taxon>Eukaryota</taxon>
        <taxon>Metazoa</taxon>
        <taxon>Spiralia</taxon>
        <taxon>Lophotrochozoa</taxon>
        <taxon>Mollusca</taxon>
        <taxon>Gastropoda</taxon>
        <taxon>Heterobranchia</taxon>
        <taxon>Euthyneura</taxon>
        <taxon>Panpulmonata</taxon>
        <taxon>Hygrophila</taxon>
        <taxon>Lymnaeoidea</taxon>
        <taxon>Lymnaeidae</taxon>
        <taxon>Lymnaea</taxon>
    </lineage>
</organism>
<accession>A0AAV2H8D9</accession>
<comment type="caution">
    <text evidence="3">The sequence shown here is derived from an EMBL/GenBank/DDBJ whole genome shotgun (WGS) entry which is preliminary data.</text>
</comment>
<keyword evidence="2" id="KW-0472">Membrane</keyword>
<keyword evidence="2" id="KW-0812">Transmembrane</keyword>
<evidence type="ECO:0000313" key="4">
    <source>
        <dbReference type="Proteomes" id="UP001497497"/>
    </source>
</evidence>
<name>A0AAV2H8D9_LYMST</name>
<feature type="compositionally biased region" description="Polar residues" evidence="1">
    <location>
        <begin position="299"/>
        <end position="327"/>
    </location>
</feature>
<keyword evidence="2" id="KW-1133">Transmembrane helix</keyword>
<feature type="compositionally biased region" description="Polar residues" evidence="1">
    <location>
        <begin position="434"/>
        <end position="451"/>
    </location>
</feature>
<dbReference type="AlphaFoldDB" id="A0AAV2H8D9"/>
<feature type="transmembrane region" description="Helical" evidence="2">
    <location>
        <begin position="6"/>
        <end position="29"/>
    </location>
</feature>
<keyword evidence="4" id="KW-1185">Reference proteome</keyword>
<dbReference type="Proteomes" id="UP001497497">
    <property type="component" value="Unassembled WGS sequence"/>
</dbReference>
<gene>
    <name evidence="3" type="ORF">GSLYS_00004015001</name>
</gene>
<sequence>MNFLFYLGIIIPTVITILLFFVFIYCWFLQKARKEVLTKKYDPHGKMRRLGLSMDPPPPPRYCLMSDSLLPEIGEDNGAYDVSRSPSTEQDAHGRPMYQTYHDSGISNCLSPSQESDPLSDFAYRTCPDSGISFGAQSAQCVQHTLREFYQDQLKSHQVVTDEVQVHTEQHIQAHQFHQLAHPNNHPVSLHYNIQPASVHPTHGVCYGDDTRHPQSPQHYMPPPLYNPNVNQCSSKQPNLSGSRPAALQPIIPGHLRLSYGPLSPERSPHCPNQQLQCYSVTSPNHFPHNPLIEYSYQKQGDTARPVNSPQVNSPKNAGPSSCTQCLKQGAAHPSSSFSRNLKDTLISTFSLGSVTQSHSYDDSGATEGGQPASANNERPDSQASQSSTTDSEDSGFRSSHCAAHHKARLSKQSSSLLKPPRRARNKTKDRPVTSGQGNPLITLNPQHLQTNDGPHVIQNTTILDIELAHRPARVLQQSTNSPTAPGFDRGAKYASGAARNGLAYRSEESCLNAQACDNWPPQSTNDEAGVNQNIDLNDISTHLSWKYQQDLSASMNGNPSSPNQIRVVQSCHQGLNSSQGRTLSGDSHMDLVGYSVV</sequence>
<evidence type="ECO:0000256" key="1">
    <source>
        <dbReference type="SAM" id="MobiDB-lite"/>
    </source>
</evidence>
<proteinExistence type="predicted"/>
<evidence type="ECO:0000256" key="2">
    <source>
        <dbReference type="SAM" id="Phobius"/>
    </source>
</evidence>
<reference evidence="3 4" key="1">
    <citation type="submission" date="2024-04" db="EMBL/GenBank/DDBJ databases">
        <authorList>
            <consortium name="Genoscope - CEA"/>
            <person name="William W."/>
        </authorList>
    </citation>
    <scope>NUCLEOTIDE SEQUENCE [LARGE SCALE GENOMIC DNA]</scope>
</reference>
<evidence type="ECO:0000313" key="3">
    <source>
        <dbReference type="EMBL" id="CAL1529882.1"/>
    </source>
</evidence>
<protein>
    <submittedName>
        <fullName evidence="3">Uncharacterized protein</fullName>
    </submittedName>
</protein>
<feature type="region of interest" description="Disordered" evidence="1">
    <location>
        <begin position="357"/>
        <end position="451"/>
    </location>
</feature>
<feature type="region of interest" description="Disordered" evidence="1">
    <location>
        <begin position="299"/>
        <end position="339"/>
    </location>
</feature>